<reference evidence="7 8" key="1">
    <citation type="submission" date="2022-12" db="EMBL/GenBank/DDBJ databases">
        <title>Chromosome-level genome of Tegillarca granosa.</title>
        <authorList>
            <person name="Kim J."/>
        </authorList>
    </citation>
    <scope>NUCLEOTIDE SEQUENCE [LARGE SCALE GENOMIC DNA]</scope>
    <source>
        <strain evidence="7">Teg-2019</strain>
        <tissue evidence="7">Adductor muscle</tissue>
    </source>
</reference>
<organism evidence="7 8">
    <name type="scientific">Tegillarca granosa</name>
    <name type="common">Malaysian cockle</name>
    <name type="synonym">Anadara granosa</name>
    <dbReference type="NCBI Taxonomy" id="220873"/>
    <lineage>
        <taxon>Eukaryota</taxon>
        <taxon>Metazoa</taxon>
        <taxon>Spiralia</taxon>
        <taxon>Lophotrochozoa</taxon>
        <taxon>Mollusca</taxon>
        <taxon>Bivalvia</taxon>
        <taxon>Autobranchia</taxon>
        <taxon>Pteriomorphia</taxon>
        <taxon>Arcoida</taxon>
        <taxon>Arcoidea</taxon>
        <taxon>Arcidae</taxon>
        <taxon>Tegillarca</taxon>
    </lineage>
</organism>
<dbReference type="PANTHER" id="PTHR42948:SF1">
    <property type="entry name" value="TRANSPORTER"/>
    <property type="match status" value="1"/>
</dbReference>
<dbReference type="PANTHER" id="PTHR42948">
    <property type="entry name" value="TRANSPORTER"/>
    <property type="match status" value="1"/>
</dbReference>
<keyword evidence="2" id="KW-0813">Transport</keyword>
<dbReference type="Proteomes" id="UP001217089">
    <property type="component" value="Unassembled WGS sequence"/>
</dbReference>
<evidence type="ECO:0000313" key="8">
    <source>
        <dbReference type="Proteomes" id="UP001217089"/>
    </source>
</evidence>
<accession>A0ABQ9FWH5</accession>
<feature type="transmembrane region" description="Helical" evidence="6">
    <location>
        <begin position="170"/>
        <end position="190"/>
    </location>
</feature>
<feature type="transmembrane region" description="Helical" evidence="6">
    <location>
        <begin position="131"/>
        <end position="150"/>
    </location>
</feature>
<evidence type="ECO:0000256" key="5">
    <source>
        <dbReference type="ARBA" id="ARBA00023136"/>
    </source>
</evidence>
<keyword evidence="8" id="KW-1185">Reference proteome</keyword>
<dbReference type="InterPro" id="IPR000175">
    <property type="entry name" value="Na/ntran_symport"/>
</dbReference>
<evidence type="ECO:0000256" key="1">
    <source>
        <dbReference type="ARBA" id="ARBA00004141"/>
    </source>
</evidence>
<dbReference type="EMBL" id="JARBDR010000018">
    <property type="protein sequence ID" value="KAJ8321593.1"/>
    <property type="molecule type" value="Genomic_DNA"/>
</dbReference>
<evidence type="ECO:0000256" key="3">
    <source>
        <dbReference type="ARBA" id="ARBA00022692"/>
    </source>
</evidence>
<dbReference type="InterPro" id="IPR037272">
    <property type="entry name" value="SNS_sf"/>
</dbReference>
<feature type="transmembrane region" description="Helical" evidence="6">
    <location>
        <begin position="67"/>
        <end position="86"/>
    </location>
</feature>
<evidence type="ECO:0000313" key="7">
    <source>
        <dbReference type="EMBL" id="KAJ8321593.1"/>
    </source>
</evidence>
<protein>
    <submittedName>
        <fullName evidence="7">Uncharacterized protein</fullName>
    </submittedName>
</protein>
<keyword evidence="4 6" id="KW-1133">Transmembrane helix</keyword>
<keyword evidence="5 6" id="KW-0472">Membrane</keyword>
<comment type="caution">
    <text evidence="7">The sequence shown here is derived from an EMBL/GenBank/DDBJ whole genome shotgun (WGS) entry which is preliminary data.</text>
</comment>
<dbReference type="SUPFAM" id="SSF161070">
    <property type="entry name" value="SNF-like"/>
    <property type="match status" value="1"/>
</dbReference>
<evidence type="ECO:0000256" key="4">
    <source>
        <dbReference type="ARBA" id="ARBA00022989"/>
    </source>
</evidence>
<evidence type="ECO:0000256" key="6">
    <source>
        <dbReference type="SAM" id="Phobius"/>
    </source>
</evidence>
<sequence>MIPYATYMARRHAVVKYGCVIPTVNNCLDMWNNDFCHSIFNFDYKSTRADKKRIPVLFSKIGSFGRALCILFFFCLSFAGISSLIANLELVAHTLADFGIPRKFGMPLTVLFTFLIGLMSALDLDVLTNQDFVWGFALLLNGLMLQIMVISYGTSRFRAQVYNDYSLDDWIMPKFIAPIEAIAIIVWWAIDLIDKDAGDGENWYEFGRETLVVTIVQFATSV</sequence>
<evidence type="ECO:0000256" key="2">
    <source>
        <dbReference type="ARBA" id="ARBA00022448"/>
    </source>
</evidence>
<keyword evidence="3 6" id="KW-0812">Transmembrane</keyword>
<gene>
    <name evidence="7" type="ORF">KUTeg_000064</name>
</gene>
<proteinExistence type="predicted"/>
<comment type="subcellular location">
    <subcellularLocation>
        <location evidence="1">Membrane</location>
        <topology evidence="1">Multi-pass membrane protein</topology>
    </subcellularLocation>
</comment>
<feature type="transmembrane region" description="Helical" evidence="6">
    <location>
        <begin position="106"/>
        <end position="124"/>
    </location>
</feature>
<name>A0ABQ9FWH5_TEGGR</name>